<organism evidence="2 3">
    <name type="scientific">Pelomonas caseinilytica</name>
    <dbReference type="NCBI Taxonomy" id="2906763"/>
    <lineage>
        <taxon>Bacteria</taxon>
        <taxon>Pseudomonadati</taxon>
        <taxon>Pseudomonadota</taxon>
        <taxon>Betaproteobacteria</taxon>
        <taxon>Burkholderiales</taxon>
        <taxon>Sphaerotilaceae</taxon>
        <taxon>Roseateles</taxon>
    </lineage>
</organism>
<protein>
    <submittedName>
        <fullName evidence="2">Glutamine amidotransferase</fullName>
    </submittedName>
</protein>
<comment type="caution">
    <text evidence="2">The sequence shown here is derived from an EMBL/GenBank/DDBJ whole genome shotgun (WGS) entry which is preliminary data.</text>
</comment>
<evidence type="ECO:0000313" key="3">
    <source>
        <dbReference type="Proteomes" id="UP001201463"/>
    </source>
</evidence>
<dbReference type="PROSITE" id="PS51273">
    <property type="entry name" value="GATASE_TYPE_1"/>
    <property type="match status" value="1"/>
</dbReference>
<reference evidence="2 3" key="1">
    <citation type="submission" date="2021-12" db="EMBL/GenBank/DDBJ databases">
        <title>Genome seq of p7.</title>
        <authorList>
            <person name="Seo T."/>
        </authorList>
    </citation>
    <scope>NUCLEOTIDE SEQUENCE [LARGE SCALE GENOMIC DNA]</scope>
    <source>
        <strain evidence="2 3">P7</strain>
    </source>
</reference>
<dbReference type="CDD" id="cd01741">
    <property type="entry name" value="GATase1_1"/>
    <property type="match status" value="1"/>
</dbReference>
<dbReference type="PANTHER" id="PTHR42695">
    <property type="entry name" value="GLUTAMINE AMIDOTRANSFERASE YLR126C-RELATED"/>
    <property type="match status" value="1"/>
</dbReference>
<feature type="domain" description="Glutamine amidotransferase" evidence="1">
    <location>
        <begin position="19"/>
        <end position="186"/>
    </location>
</feature>
<accession>A0ABS8XAS5</accession>
<name>A0ABS8XAS5_9BURK</name>
<sequence length="233" mass="25305">MTKTALALRHLAFEDLGLIAPRLSARGLEVRYHDAGVDDFRAVDLDGVDLLIVLGGPIGAEDEARFPWLADELALIRRRLDSGRPLLGLCLGAQLMARALGARVKPMGVKEIGLSPVRLTEAGRACVLAELGDQAVLHWHGDRFELPAGLASLAWTPTCDHQAFAPHARALGLQFHPEVDPSRFEQWLVGHAGELEQAGLSPVDLRAAMARESDGLRAALGRLMDRWLDQALL</sequence>
<gene>
    <name evidence="2" type="ORF">LXT12_05975</name>
</gene>
<dbReference type="EMBL" id="JAJTWT010000002">
    <property type="protein sequence ID" value="MCE4536795.1"/>
    <property type="molecule type" value="Genomic_DNA"/>
</dbReference>
<dbReference type="InterPro" id="IPR044992">
    <property type="entry name" value="ChyE-like"/>
</dbReference>
<proteinExistence type="predicted"/>
<evidence type="ECO:0000259" key="1">
    <source>
        <dbReference type="Pfam" id="PF00117"/>
    </source>
</evidence>
<dbReference type="SUPFAM" id="SSF52317">
    <property type="entry name" value="Class I glutamine amidotransferase-like"/>
    <property type="match status" value="1"/>
</dbReference>
<dbReference type="Pfam" id="PF00117">
    <property type="entry name" value="GATase"/>
    <property type="match status" value="1"/>
</dbReference>
<dbReference type="RefSeq" id="WP_233390415.1">
    <property type="nucleotide sequence ID" value="NZ_JAJTWT010000002.1"/>
</dbReference>
<dbReference type="PANTHER" id="PTHR42695:SF5">
    <property type="entry name" value="GLUTAMINE AMIDOTRANSFERASE YLR126C-RELATED"/>
    <property type="match status" value="1"/>
</dbReference>
<dbReference type="Gene3D" id="3.40.50.880">
    <property type="match status" value="1"/>
</dbReference>
<dbReference type="InterPro" id="IPR029062">
    <property type="entry name" value="Class_I_gatase-like"/>
</dbReference>
<dbReference type="InterPro" id="IPR017926">
    <property type="entry name" value="GATASE"/>
</dbReference>
<keyword evidence="3" id="KW-1185">Reference proteome</keyword>
<dbReference type="NCBIfam" id="NF005458">
    <property type="entry name" value="PRK07053.1"/>
    <property type="match status" value="1"/>
</dbReference>
<keyword evidence="2" id="KW-0315">Glutamine amidotransferase</keyword>
<evidence type="ECO:0000313" key="2">
    <source>
        <dbReference type="EMBL" id="MCE4536795.1"/>
    </source>
</evidence>
<dbReference type="Proteomes" id="UP001201463">
    <property type="component" value="Unassembled WGS sequence"/>
</dbReference>